<dbReference type="InterPro" id="IPR036271">
    <property type="entry name" value="Tet_transcr_reg_TetR-rel_C_sf"/>
</dbReference>
<evidence type="ECO:0000256" key="4">
    <source>
        <dbReference type="PROSITE-ProRule" id="PRU00335"/>
    </source>
</evidence>
<dbReference type="PROSITE" id="PS50977">
    <property type="entry name" value="HTH_TETR_2"/>
    <property type="match status" value="1"/>
</dbReference>
<dbReference type="PANTHER" id="PTHR30055">
    <property type="entry name" value="HTH-TYPE TRANSCRIPTIONAL REGULATOR RUTR"/>
    <property type="match status" value="1"/>
</dbReference>
<keyword evidence="8" id="KW-1185">Reference proteome</keyword>
<dbReference type="PANTHER" id="PTHR30055:SF220">
    <property type="entry name" value="TETR-FAMILY REGULATORY PROTEIN"/>
    <property type="match status" value="1"/>
</dbReference>
<dbReference type="Gene3D" id="1.10.357.10">
    <property type="entry name" value="Tetracycline Repressor, domain 2"/>
    <property type="match status" value="1"/>
</dbReference>
<dbReference type="InterPro" id="IPR009057">
    <property type="entry name" value="Homeodomain-like_sf"/>
</dbReference>
<dbReference type="InterPro" id="IPR001647">
    <property type="entry name" value="HTH_TetR"/>
</dbReference>
<name>A0ABS2U466_9ACTN</name>
<feature type="DNA-binding region" description="H-T-H motif" evidence="4">
    <location>
        <begin position="32"/>
        <end position="51"/>
    </location>
</feature>
<comment type="caution">
    <text evidence="7">The sequence shown here is derived from an EMBL/GenBank/DDBJ whole genome shotgun (WGS) entry which is preliminary data.</text>
</comment>
<dbReference type="Pfam" id="PF00440">
    <property type="entry name" value="TetR_N"/>
    <property type="match status" value="1"/>
</dbReference>
<keyword evidence="3" id="KW-0804">Transcription</keyword>
<keyword evidence="1" id="KW-0805">Transcription regulation</keyword>
<dbReference type="Pfam" id="PF13305">
    <property type="entry name" value="TetR_C_33"/>
    <property type="match status" value="1"/>
</dbReference>
<sequence length="238" mass="24812">MGRMSYHHGNLANALEDAAVELGRAGGPEAVVLREAARRAGVSPTAAYRHFAGQQALLERVKERALTMISERMLAAVEDVVPHEDPVARATARLRAAGRGYVDFARAEPGLFATAFRPTAAGEEAAGLNGGAGPGGEPEADPDEFREEGAYVLLGTLIDDLVAAADRSAEARVDAEYAVWAAVHGLSVLLLDGPLRHLDPGAQDIAVERTFDLVIAGLADGSARPPVPAGADHPDDGN</sequence>
<evidence type="ECO:0000256" key="5">
    <source>
        <dbReference type="SAM" id="MobiDB-lite"/>
    </source>
</evidence>
<dbReference type="InterPro" id="IPR025996">
    <property type="entry name" value="MT1864/Rv1816-like_C"/>
</dbReference>
<evidence type="ECO:0000259" key="6">
    <source>
        <dbReference type="PROSITE" id="PS50977"/>
    </source>
</evidence>
<feature type="domain" description="HTH tetR-type" evidence="6">
    <location>
        <begin position="9"/>
        <end position="69"/>
    </location>
</feature>
<feature type="region of interest" description="Disordered" evidence="5">
    <location>
        <begin position="124"/>
        <end position="143"/>
    </location>
</feature>
<gene>
    <name evidence="7" type="ORF">ITX44_38785</name>
</gene>
<dbReference type="RefSeq" id="WP_205364354.1">
    <property type="nucleotide sequence ID" value="NZ_JADKYB010000036.1"/>
</dbReference>
<dbReference type="Proteomes" id="UP000749040">
    <property type="component" value="Unassembled WGS sequence"/>
</dbReference>
<evidence type="ECO:0000256" key="2">
    <source>
        <dbReference type="ARBA" id="ARBA00023125"/>
    </source>
</evidence>
<protein>
    <submittedName>
        <fullName evidence="7">TetR/AcrR family transcriptional regulator</fullName>
    </submittedName>
</protein>
<evidence type="ECO:0000313" key="8">
    <source>
        <dbReference type="Proteomes" id="UP000749040"/>
    </source>
</evidence>
<evidence type="ECO:0000256" key="1">
    <source>
        <dbReference type="ARBA" id="ARBA00023015"/>
    </source>
</evidence>
<evidence type="ECO:0000256" key="3">
    <source>
        <dbReference type="ARBA" id="ARBA00023163"/>
    </source>
</evidence>
<dbReference type="SUPFAM" id="SSF46689">
    <property type="entry name" value="Homeodomain-like"/>
    <property type="match status" value="1"/>
</dbReference>
<keyword evidence="2 4" id="KW-0238">DNA-binding</keyword>
<evidence type="ECO:0000313" key="7">
    <source>
        <dbReference type="EMBL" id="MBM9510408.1"/>
    </source>
</evidence>
<dbReference type="EMBL" id="JADKYB010000036">
    <property type="protein sequence ID" value="MBM9510408.1"/>
    <property type="molecule type" value="Genomic_DNA"/>
</dbReference>
<dbReference type="InterPro" id="IPR050109">
    <property type="entry name" value="HTH-type_TetR-like_transc_reg"/>
</dbReference>
<accession>A0ABS2U466</accession>
<organism evidence="7 8">
    <name type="scientific">Actinacidiphila acididurans</name>
    <dbReference type="NCBI Taxonomy" id="2784346"/>
    <lineage>
        <taxon>Bacteria</taxon>
        <taxon>Bacillati</taxon>
        <taxon>Actinomycetota</taxon>
        <taxon>Actinomycetes</taxon>
        <taxon>Kitasatosporales</taxon>
        <taxon>Streptomycetaceae</taxon>
        <taxon>Actinacidiphila</taxon>
    </lineage>
</organism>
<reference evidence="7 8" key="1">
    <citation type="submission" date="2021-01" db="EMBL/GenBank/DDBJ databases">
        <title>Streptomyces acididurans sp. nov., isolated from a peat swamp forest soil.</title>
        <authorList>
            <person name="Chantavorakit T."/>
            <person name="Duangmal K."/>
        </authorList>
    </citation>
    <scope>NUCLEOTIDE SEQUENCE [LARGE SCALE GENOMIC DNA]</scope>
    <source>
        <strain evidence="7 8">KK5PA1</strain>
    </source>
</reference>
<proteinExistence type="predicted"/>
<dbReference type="SUPFAM" id="SSF48498">
    <property type="entry name" value="Tetracyclin repressor-like, C-terminal domain"/>
    <property type="match status" value="1"/>
</dbReference>